<dbReference type="Pfam" id="PF19044">
    <property type="entry name" value="P-loop_TraG"/>
    <property type="match status" value="2"/>
</dbReference>
<accession>A0A1S1QAA7</accession>
<protein>
    <submittedName>
        <fullName evidence="3">Conjugal transfer protein TraC</fullName>
    </submittedName>
</protein>
<comment type="caution">
    <text evidence="3">The sequence shown here is derived from an EMBL/GenBank/DDBJ whole genome shotgun (WGS) entry which is preliminary data.</text>
</comment>
<dbReference type="PANTHER" id="PTHR30121:SF6">
    <property type="entry name" value="SLR6007 PROTEIN"/>
    <property type="match status" value="1"/>
</dbReference>
<feature type="domain" description="TraG P-loop" evidence="2">
    <location>
        <begin position="436"/>
        <end position="563"/>
    </location>
</feature>
<dbReference type="Gene3D" id="3.40.50.300">
    <property type="entry name" value="P-loop containing nucleotide triphosphate hydrolases"/>
    <property type="match status" value="1"/>
</dbReference>
<keyword evidence="4" id="KW-1185">Reference proteome</keyword>
<evidence type="ECO:0000256" key="1">
    <source>
        <dbReference type="SAM" id="MobiDB-lite"/>
    </source>
</evidence>
<feature type="domain" description="TraG P-loop" evidence="2">
    <location>
        <begin position="248"/>
        <end position="328"/>
    </location>
</feature>
<reference evidence="4" key="1">
    <citation type="submission" date="2016-07" db="EMBL/GenBank/DDBJ databases">
        <title>Sequence Frankia sp. strain CcI1.17.</title>
        <authorList>
            <person name="Ghodhbane-Gtari F."/>
            <person name="Swanson E."/>
            <person name="Gueddou A."/>
            <person name="Morris K."/>
            <person name="Hezbri K."/>
            <person name="Ktari A."/>
            <person name="Nouioui I."/>
            <person name="Abebe-Akele F."/>
            <person name="Simpson S."/>
            <person name="Thomas K."/>
            <person name="Gtari M."/>
            <person name="Tisa L.S."/>
            <person name="Hurst S."/>
        </authorList>
    </citation>
    <scope>NUCLEOTIDE SEQUENCE [LARGE SCALE GENOMIC DNA]</scope>
    <source>
        <strain evidence="4">Cc1.17</strain>
    </source>
</reference>
<dbReference type="InterPro" id="IPR027417">
    <property type="entry name" value="P-loop_NTPase"/>
</dbReference>
<dbReference type="InterPro" id="IPR051162">
    <property type="entry name" value="T4SS_component"/>
</dbReference>
<dbReference type="EMBL" id="MBLM01000155">
    <property type="protein sequence ID" value="OHV30145.1"/>
    <property type="molecule type" value="Genomic_DNA"/>
</dbReference>
<evidence type="ECO:0000259" key="2">
    <source>
        <dbReference type="Pfam" id="PF19044"/>
    </source>
</evidence>
<organism evidence="3 4">
    <name type="scientific">Parafrankia colletiae</name>
    <dbReference type="NCBI Taxonomy" id="573497"/>
    <lineage>
        <taxon>Bacteria</taxon>
        <taxon>Bacillati</taxon>
        <taxon>Actinomycetota</taxon>
        <taxon>Actinomycetes</taxon>
        <taxon>Frankiales</taxon>
        <taxon>Frankiaceae</taxon>
        <taxon>Parafrankia</taxon>
    </lineage>
</organism>
<dbReference type="InterPro" id="IPR043964">
    <property type="entry name" value="P-loop_TraG"/>
</dbReference>
<feature type="compositionally biased region" description="Low complexity" evidence="1">
    <location>
        <begin position="10"/>
        <end position="20"/>
    </location>
</feature>
<name>A0A1S1QAA7_9ACTN</name>
<dbReference type="OrthoDB" id="9804380at2"/>
<dbReference type="RefSeq" id="WP_071089824.1">
    <property type="nucleotide sequence ID" value="NZ_MBLM01000155.1"/>
</dbReference>
<sequence>MSRRARRRASAPAPSPSTRPVDAAAAAFVPDSLSIAPRHLDVGGDVLATMAITGYPREVHAGWLAPLLTYPGRVDVAVHVEPIDPVTAANRLRRQLSKLESGRQLGDERGRLVDPQVEAATEDAYDLSARVARGEGKLFRLGLYLTVHASSESELADEVAAVRALAASLLLDAKPVSYRSLQGWVSTLPLGLDQVRMRRTFDTAALSAAFPFTSPDLPPADPTSLAPVGVLYGLNVASNGLVHWDRFGDVDNHNSVILGRSGAGKSYLVKLELLRSLYRGIEVHVVDPEDEYARLAAAVGGTYLHLGGDGVRLNPFDLPIQTTPDGRRTAPRDALVRRSLFLHTVIAVLVGQLTAAERAALDAAITATYQAAGISSDPRTWNHPAPLLTDLAATLAGSTDPAAGALAAGLHPYTAGAFSGLFDGPTSAPGDGHLVVYSLRDLPDELKAIGTLLVLDAVWRRVSNPADRRPRLVVVDEAWLLMRQPAGADFLFRMAKSSRKYWAGLTVATQDTADVLASDLGKAIVTNAATQILLRQAPQAIDEITAVFDLSQGERQFLLAADRGQGLLAAGAQRVAFQALASGVEHALITTNPAELATNAHDGDDDGFFDLAAPDDPVDPDGQIYLDAP</sequence>
<proteinExistence type="predicted"/>
<evidence type="ECO:0000313" key="3">
    <source>
        <dbReference type="EMBL" id="OHV30145.1"/>
    </source>
</evidence>
<evidence type="ECO:0000313" key="4">
    <source>
        <dbReference type="Proteomes" id="UP000179627"/>
    </source>
</evidence>
<dbReference type="Proteomes" id="UP000179627">
    <property type="component" value="Unassembled WGS sequence"/>
</dbReference>
<dbReference type="PANTHER" id="PTHR30121">
    <property type="entry name" value="UNCHARACTERIZED PROTEIN YJGR-RELATED"/>
    <property type="match status" value="1"/>
</dbReference>
<dbReference type="CDD" id="cd01127">
    <property type="entry name" value="TrwB_TraG_TraD_VirD4"/>
    <property type="match status" value="1"/>
</dbReference>
<dbReference type="Gene3D" id="1.10.8.730">
    <property type="match status" value="1"/>
</dbReference>
<dbReference type="SUPFAM" id="SSF52540">
    <property type="entry name" value="P-loop containing nucleoside triphosphate hydrolases"/>
    <property type="match status" value="1"/>
</dbReference>
<feature type="region of interest" description="Disordered" evidence="1">
    <location>
        <begin position="1"/>
        <end position="20"/>
    </location>
</feature>
<gene>
    <name evidence="3" type="ORF">CC117_27850</name>
</gene>
<dbReference type="AlphaFoldDB" id="A0A1S1QAA7"/>